<dbReference type="SUPFAM" id="SSF57850">
    <property type="entry name" value="RING/U-box"/>
    <property type="match status" value="1"/>
</dbReference>
<dbReference type="AlphaFoldDB" id="A0A6A6CPJ8"/>
<keyword evidence="5" id="KW-1185">Reference proteome</keyword>
<feature type="compositionally biased region" description="Low complexity" evidence="2">
    <location>
        <begin position="209"/>
        <end position="220"/>
    </location>
</feature>
<evidence type="ECO:0000313" key="4">
    <source>
        <dbReference type="EMBL" id="KAF2167386.1"/>
    </source>
</evidence>
<dbReference type="Proteomes" id="UP000799537">
    <property type="component" value="Unassembled WGS sequence"/>
</dbReference>
<keyword evidence="1" id="KW-0479">Metal-binding</keyword>
<dbReference type="PROSITE" id="PS50089">
    <property type="entry name" value="ZF_RING_2"/>
    <property type="match status" value="1"/>
</dbReference>
<accession>A0A6A6CPJ8</accession>
<dbReference type="PANTHER" id="PTHR23041">
    <property type="entry name" value="RING FINGER DOMAIN-CONTAINING"/>
    <property type="match status" value="1"/>
</dbReference>
<feature type="compositionally biased region" description="Polar residues" evidence="2">
    <location>
        <begin position="221"/>
        <end position="230"/>
    </location>
</feature>
<proteinExistence type="predicted"/>
<feature type="region of interest" description="Disordered" evidence="2">
    <location>
        <begin position="79"/>
        <end position="127"/>
    </location>
</feature>
<keyword evidence="1" id="KW-0863">Zinc-finger</keyword>
<dbReference type="InterPro" id="IPR047134">
    <property type="entry name" value="RNF4"/>
</dbReference>
<dbReference type="InterPro" id="IPR013083">
    <property type="entry name" value="Znf_RING/FYVE/PHD"/>
</dbReference>
<feature type="compositionally biased region" description="Polar residues" evidence="2">
    <location>
        <begin position="110"/>
        <end position="119"/>
    </location>
</feature>
<evidence type="ECO:0000256" key="2">
    <source>
        <dbReference type="SAM" id="MobiDB-lite"/>
    </source>
</evidence>
<gene>
    <name evidence="4" type="ORF">M409DRAFT_22196</name>
</gene>
<dbReference type="Gene3D" id="3.30.40.10">
    <property type="entry name" value="Zinc/RING finger domain, C3HC4 (zinc finger)"/>
    <property type="match status" value="1"/>
</dbReference>
<evidence type="ECO:0000313" key="5">
    <source>
        <dbReference type="Proteomes" id="UP000799537"/>
    </source>
</evidence>
<feature type="domain" description="RING-type" evidence="3">
    <location>
        <begin position="325"/>
        <end position="363"/>
    </location>
</feature>
<dbReference type="PANTHER" id="PTHR23041:SF78">
    <property type="entry name" value="E3 UBIQUITIN-PROTEIN LIGASE RNF4"/>
    <property type="match status" value="1"/>
</dbReference>
<protein>
    <recommendedName>
        <fullName evidence="3">RING-type domain-containing protein</fullName>
    </recommendedName>
</protein>
<reference evidence="4" key="1">
    <citation type="journal article" date="2020" name="Stud. Mycol.">
        <title>101 Dothideomycetes genomes: a test case for predicting lifestyles and emergence of pathogens.</title>
        <authorList>
            <person name="Haridas S."/>
            <person name="Albert R."/>
            <person name="Binder M."/>
            <person name="Bloem J."/>
            <person name="Labutti K."/>
            <person name="Salamov A."/>
            <person name="Andreopoulos B."/>
            <person name="Baker S."/>
            <person name="Barry K."/>
            <person name="Bills G."/>
            <person name="Bluhm B."/>
            <person name="Cannon C."/>
            <person name="Castanera R."/>
            <person name="Culley D."/>
            <person name="Daum C."/>
            <person name="Ezra D."/>
            <person name="Gonzalez J."/>
            <person name="Henrissat B."/>
            <person name="Kuo A."/>
            <person name="Liang C."/>
            <person name="Lipzen A."/>
            <person name="Lutzoni F."/>
            <person name="Magnuson J."/>
            <person name="Mondo S."/>
            <person name="Nolan M."/>
            <person name="Ohm R."/>
            <person name="Pangilinan J."/>
            <person name="Park H.-J."/>
            <person name="Ramirez L."/>
            <person name="Alfaro M."/>
            <person name="Sun H."/>
            <person name="Tritt A."/>
            <person name="Yoshinaga Y."/>
            <person name="Zwiers L.-H."/>
            <person name="Turgeon B."/>
            <person name="Goodwin S."/>
            <person name="Spatafora J."/>
            <person name="Crous P."/>
            <person name="Grigoriev I."/>
        </authorList>
    </citation>
    <scope>NUCLEOTIDE SEQUENCE</scope>
    <source>
        <strain evidence="4">ATCC 36951</strain>
    </source>
</reference>
<dbReference type="Pfam" id="PF13923">
    <property type="entry name" value="zf-C3HC4_2"/>
    <property type="match status" value="1"/>
</dbReference>
<dbReference type="GO" id="GO:0008270">
    <property type="term" value="F:zinc ion binding"/>
    <property type="evidence" value="ECO:0007669"/>
    <property type="project" value="UniProtKB-KW"/>
</dbReference>
<dbReference type="OrthoDB" id="2849579at2759"/>
<feature type="compositionally biased region" description="Polar residues" evidence="2">
    <location>
        <begin position="86"/>
        <end position="98"/>
    </location>
</feature>
<name>A0A6A6CPJ8_ZASCE</name>
<evidence type="ECO:0000259" key="3">
    <source>
        <dbReference type="PROSITE" id="PS50089"/>
    </source>
</evidence>
<dbReference type="EMBL" id="ML993593">
    <property type="protein sequence ID" value="KAF2167386.1"/>
    <property type="molecule type" value="Genomic_DNA"/>
</dbReference>
<dbReference type="RefSeq" id="XP_033668275.1">
    <property type="nucleotide sequence ID" value="XM_033806228.1"/>
</dbReference>
<dbReference type="InterPro" id="IPR001841">
    <property type="entry name" value="Znf_RING"/>
</dbReference>
<organism evidence="4 5">
    <name type="scientific">Zasmidium cellare ATCC 36951</name>
    <dbReference type="NCBI Taxonomy" id="1080233"/>
    <lineage>
        <taxon>Eukaryota</taxon>
        <taxon>Fungi</taxon>
        <taxon>Dikarya</taxon>
        <taxon>Ascomycota</taxon>
        <taxon>Pezizomycotina</taxon>
        <taxon>Dothideomycetes</taxon>
        <taxon>Dothideomycetidae</taxon>
        <taxon>Mycosphaerellales</taxon>
        <taxon>Mycosphaerellaceae</taxon>
        <taxon>Zasmidium</taxon>
    </lineage>
</organism>
<keyword evidence="1" id="KW-0862">Zinc</keyword>
<feature type="region of interest" description="Disordered" evidence="2">
    <location>
        <begin position="166"/>
        <end position="230"/>
    </location>
</feature>
<dbReference type="GeneID" id="54559500"/>
<feature type="region of interest" description="Disordered" evidence="2">
    <location>
        <begin position="39"/>
        <end position="59"/>
    </location>
</feature>
<sequence>MPQARVQFNTASPDWWLPRIMTSSALWEIYSLLNFAPRISDATPTRPPKPAPRFFRGLTNPRPINSVYTPWMSSSNCGRVPACSGSAPSNAPTNTASANRADDETVSPAPYSSSHTGSADQDESADAVLSRQLAQLDLQSSTNHTAEVSGVQRWKDFVAAASNECSESEASAAEPHTSGAPIAPHRRRQHADEEPSTPASCYHSDPMRSTSTPQSATSASVPQTATGATSPSLQVEPYAAMYVGPGRYEFTYIYDPTACLSTPSPSVPAPDLNEHGTVAAATGLVAPIRTETVFLKDFPREIVKEKRTGRTDAAQKLDQLIENECAACWLEYSAPVSTRCGHIFCLINIVPWVEAKGWCPKCRRALWKRDLTNLVVDRRGV</sequence>
<evidence type="ECO:0000256" key="1">
    <source>
        <dbReference type="PROSITE-ProRule" id="PRU00175"/>
    </source>
</evidence>